<dbReference type="SMART" id="SM00717">
    <property type="entry name" value="SANT"/>
    <property type="match status" value="2"/>
</dbReference>
<evidence type="ECO:0000256" key="3">
    <source>
        <dbReference type="ARBA" id="ARBA00023163"/>
    </source>
</evidence>
<comment type="caution">
    <text evidence="8">The sequence shown here is derived from an EMBL/GenBank/DDBJ whole genome shotgun (WGS) entry which is preliminary data.</text>
</comment>
<dbReference type="VEuPathDB" id="GiardiaDB:GL50803_008722"/>
<dbReference type="GO" id="GO:0000978">
    <property type="term" value="F:RNA polymerase II cis-regulatory region sequence-specific DNA binding"/>
    <property type="evidence" value="ECO:0007669"/>
    <property type="project" value="TreeGrafter"/>
</dbReference>
<dbReference type="Proteomes" id="UP000018040">
    <property type="component" value="Unassembled WGS sequence"/>
</dbReference>
<dbReference type="GO" id="GO:0019185">
    <property type="term" value="C:snRNA-activating protein complex"/>
    <property type="evidence" value="ECO:0007669"/>
    <property type="project" value="TreeGrafter"/>
</dbReference>
<dbReference type="GO" id="GO:0001006">
    <property type="term" value="F:RNA polymerase III type 3 promoter sequence-specific DNA binding"/>
    <property type="evidence" value="ECO:0007669"/>
    <property type="project" value="TreeGrafter"/>
</dbReference>
<dbReference type="PANTHER" id="PTHR46621">
    <property type="entry name" value="SNRNA-ACTIVATING PROTEIN COMPLEX SUBUNIT 4"/>
    <property type="match status" value="1"/>
</dbReference>
<feature type="domain" description="Myb-like" evidence="6">
    <location>
        <begin position="413"/>
        <end position="464"/>
    </location>
</feature>
<evidence type="ECO:0000313" key="8">
    <source>
        <dbReference type="EMBL" id="ESU42501.1"/>
    </source>
</evidence>
<evidence type="ECO:0000256" key="4">
    <source>
        <dbReference type="ARBA" id="ARBA00023242"/>
    </source>
</evidence>
<evidence type="ECO:0000256" key="2">
    <source>
        <dbReference type="ARBA" id="ARBA00023125"/>
    </source>
</evidence>
<reference evidence="8 9" key="2">
    <citation type="journal article" date="2013" name="Genome Biol. Evol.">
        <title>Genome sequencing of Giardia lamblia genotypes A2 and B isolates (DH and GS) and comparative analysis with the genomes of genotypes A1 and E (WB and Pig).</title>
        <authorList>
            <person name="Adam R.D."/>
            <person name="Dahlstrom E.W."/>
            <person name="Martens C.A."/>
            <person name="Bruno D.P."/>
            <person name="Barbian K.D."/>
            <person name="Ricklefs S.M."/>
            <person name="Hernandez M.M."/>
            <person name="Narla N.P."/>
            <person name="Patel R.B."/>
            <person name="Porcella S.F."/>
            <person name="Nash T.E."/>
        </authorList>
    </citation>
    <scope>NUCLEOTIDE SEQUENCE [LARGE SCALE GENOMIC DNA]</scope>
    <source>
        <strain evidence="8 9">GS</strain>
    </source>
</reference>
<feature type="domain" description="HTH myb-type" evidence="7">
    <location>
        <begin position="406"/>
        <end position="464"/>
    </location>
</feature>
<keyword evidence="2 8" id="KW-0238">DNA-binding</keyword>
<dbReference type="OrthoDB" id="2143914at2759"/>
<dbReference type="Pfam" id="PF13921">
    <property type="entry name" value="Myb_DNA-bind_6"/>
    <property type="match status" value="1"/>
</dbReference>
<gene>
    <name evidence="8" type="ORF">GSB_153231</name>
</gene>
<dbReference type="VEuPathDB" id="GiardiaDB:QR46_1619"/>
<dbReference type="InterPro" id="IPR009057">
    <property type="entry name" value="Homeodomain-like_sf"/>
</dbReference>
<keyword evidence="1" id="KW-0805">Transcription regulation</keyword>
<feature type="non-terminal residue" evidence="8">
    <location>
        <position position="1"/>
    </location>
</feature>
<dbReference type="PROSITE" id="PS51294">
    <property type="entry name" value="HTH_MYB"/>
    <property type="match status" value="2"/>
</dbReference>
<evidence type="ECO:0000259" key="6">
    <source>
        <dbReference type="PROSITE" id="PS50090"/>
    </source>
</evidence>
<dbReference type="VEuPathDB" id="GiardiaDB:GL50581_3122"/>
<feature type="compositionally biased region" description="Polar residues" evidence="5">
    <location>
        <begin position="359"/>
        <end position="374"/>
    </location>
</feature>
<dbReference type="CDD" id="cd00167">
    <property type="entry name" value="SANT"/>
    <property type="match status" value="2"/>
</dbReference>
<dbReference type="PROSITE" id="PS50090">
    <property type="entry name" value="MYB_LIKE"/>
    <property type="match status" value="2"/>
</dbReference>
<keyword evidence="3" id="KW-0804">Transcription</keyword>
<evidence type="ECO:0000256" key="5">
    <source>
        <dbReference type="SAM" id="MobiDB-lite"/>
    </source>
</evidence>
<dbReference type="GO" id="GO:0042795">
    <property type="term" value="P:snRNA transcription by RNA polymerase II"/>
    <property type="evidence" value="ECO:0007669"/>
    <property type="project" value="TreeGrafter"/>
</dbReference>
<dbReference type="GO" id="GO:0042796">
    <property type="term" value="P:snRNA transcription by RNA polymerase III"/>
    <property type="evidence" value="ECO:0007669"/>
    <property type="project" value="TreeGrafter"/>
</dbReference>
<sequence>VLLMLPVHSQPSTPKRVAQLTPPQCVRSPFAPGYVVTSSPFSKNCPVDHFNDDLLHVFKARISPCYTTPTGPFCSPMATTVHKVYDVNAPEHPHYNGYYISHRSGQVSSPSLSYSFKESIAFGGHGIVYSPPALTPMPSSYSSAGMPNVKGVISHDPMESGSNVLSTKYPLYEECGDLKVSVTHADQLNSPVKNICSQVDHSYDDAQNFFAPACHEYGEYYHPHSELMHEDLACNPAYYPQPRLMQPHNLHEDAASCSYSCHSYDTGDAPLPPVNGSSTLSSFTTYSSASNDLGCGDHGQAPIQGLNQLPHSGLQGYIDSAAIDERIKAVPTLPNGTRYSKTKTKQNIPSAYSEIKKSPSLNSLHVSAGDQSDTYRPPGLPEATEDEKGTDGYAESDSSTTDCYVMRRKPCTNWAPEEDDALIKVVTALGTRNWKNVAKLVHRECPHLPERSADQCSQHWLRVLDPSIVKGKWTPEDDHALIEAVKLCPPRQWKMIANYVKGRTDIQVRYRMKRLAKSLLRRNILPREKLP</sequence>
<dbReference type="InterPro" id="IPR051575">
    <property type="entry name" value="Myb-like_DNA-bd"/>
</dbReference>
<evidence type="ECO:0000259" key="7">
    <source>
        <dbReference type="PROSITE" id="PS51294"/>
    </source>
</evidence>
<keyword evidence="4" id="KW-0539">Nucleus</keyword>
<dbReference type="Gene3D" id="1.10.10.60">
    <property type="entry name" value="Homeodomain-like"/>
    <property type="match status" value="2"/>
</dbReference>
<feature type="region of interest" description="Disordered" evidence="5">
    <location>
        <begin position="359"/>
        <end position="399"/>
    </location>
</feature>
<dbReference type="InterPro" id="IPR001005">
    <property type="entry name" value="SANT/Myb"/>
</dbReference>
<name>V6TUT5_GIAIN</name>
<dbReference type="EMBL" id="AHHH01000080">
    <property type="protein sequence ID" value="ESU42501.1"/>
    <property type="molecule type" value="Genomic_DNA"/>
</dbReference>
<evidence type="ECO:0000256" key="1">
    <source>
        <dbReference type="ARBA" id="ARBA00023015"/>
    </source>
</evidence>
<dbReference type="VEuPathDB" id="GiardiaDB:DHA2_154652"/>
<feature type="domain" description="Myb-like" evidence="6">
    <location>
        <begin position="465"/>
        <end position="516"/>
    </location>
</feature>
<reference evidence="9" key="1">
    <citation type="submission" date="2012-02" db="EMBL/GenBank/DDBJ databases">
        <title>Genome sequencing of Giardia lamblia Genotypes A2 and B isolates (DH and GS) and comparative analysis with the genomes of Genotypes A1 and E (WB and Pig).</title>
        <authorList>
            <person name="Adam R."/>
            <person name="Dahlstrom E."/>
            <person name="Martens C."/>
            <person name="Bruno D."/>
            <person name="Barbian K."/>
            <person name="Porcella S.F."/>
            <person name="Nash T."/>
        </authorList>
    </citation>
    <scope>NUCLEOTIDE SEQUENCE</scope>
    <source>
        <strain evidence="9">GS</strain>
    </source>
</reference>
<organism evidence="8 9">
    <name type="scientific">Giardia intestinalis</name>
    <name type="common">Giardia lamblia</name>
    <dbReference type="NCBI Taxonomy" id="5741"/>
    <lineage>
        <taxon>Eukaryota</taxon>
        <taxon>Metamonada</taxon>
        <taxon>Diplomonadida</taxon>
        <taxon>Hexamitidae</taxon>
        <taxon>Giardiinae</taxon>
        <taxon>Giardia</taxon>
    </lineage>
</organism>
<dbReference type="AlphaFoldDB" id="V6TUT5"/>
<accession>V6TUT5</accession>
<evidence type="ECO:0000313" key="9">
    <source>
        <dbReference type="Proteomes" id="UP000018040"/>
    </source>
</evidence>
<feature type="domain" description="HTH myb-type" evidence="7">
    <location>
        <begin position="465"/>
        <end position="520"/>
    </location>
</feature>
<proteinExistence type="predicted"/>
<protein>
    <submittedName>
        <fullName evidence="8">DNA-binding protein, SANT domain protein</fullName>
    </submittedName>
</protein>
<dbReference type="InterPro" id="IPR017930">
    <property type="entry name" value="Myb_dom"/>
</dbReference>
<dbReference type="PANTHER" id="PTHR46621:SF1">
    <property type="entry name" value="SNRNA-ACTIVATING PROTEIN COMPLEX SUBUNIT 4"/>
    <property type="match status" value="1"/>
</dbReference>
<dbReference type="SUPFAM" id="SSF46689">
    <property type="entry name" value="Homeodomain-like"/>
    <property type="match status" value="1"/>
</dbReference>